<dbReference type="AlphaFoldDB" id="A0A3L6S333"/>
<evidence type="ECO:0000313" key="2">
    <source>
        <dbReference type="EMBL" id="RLN13651.1"/>
    </source>
</evidence>
<dbReference type="Proteomes" id="UP000275267">
    <property type="component" value="Unassembled WGS sequence"/>
</dbReference>
<feature type="region of interest" description="Disordered" evidence="1">
    <location>
        <begin position="1"/>
        <end position="57"/>
    </location>
</feature>
<evidence type="ECO:0000313" key="3">
    <source>
        <dbReference type="Proteomes" id="UP000275267"/>
    </source>
</evidence>
<feature type="region of interest" description="Disordered" evidence="1">
    <location>
        <begin position="90"/>
        <end position="136"/>
    </location>
</feature>
<feature type="compositionally biased region" description="Basic and acidic residues" evidence="1">
    <location>
        <begin position="7"/>
        <end position="35"/>
    </location>
</feature>
<dbReference type="OrthoDB" id="693793at2759"/>
<sequence>MDDEKLEEVTGRRQEAPHGDGLEEGLIAEKGKADEALPPSPAVEDFDFDPEEGAEDAPPRWFAMARFYSSHPSSKGMFEEMRAAWRLNKPIPDRNLGRNRMGHSKWECPDDEEESSEEEAEEEGRKRKRFGEWMRESPLKKFKAQHTIVPAAPKHVNRALKFTGTQLQKLQAASSAMHDNQG</sequence>
<reference evidence="3" key="1">
    <citation type="journal article" date="2019" name="Nat. Commun.">
        <title>The genome of broomcorn millet.</title>
        <authorList>
            <person name="Zou C."/>
            <person name="Miki D."/>
            <person name="Li D."/>
            <person name="Tang Q."/>
            <person name="Xiao L."/>
            <person name="Rajput S."/>
            <person name="Deng P."/>
            <person name="Jia W."/>
            <person name="Huang R."/>
            <person name="Zhang M."/>
            <person name="Sun Y."/>
            <person name="Hu J."/>
            <person name="Fu X."/>
            <person name="Schnable P.S."/>
            <person name="Li F."/>
            <person name="Zhang H."/>
            <person name="Feng B."/>
            <person name="Zhu X."/>
            <person name="Liu R."/>
            <person name="Schnable J.C."/>
            <person name="Zhu J.-K."/>
            <person name="Zhang H."/>
        </authorList>
    </citation>
    <scope>NUCLEOTIDE SEQUENCE [LARGE SCALE GENOMIC DNA]</scope>
</reference>
<gene>
    <name evidence="2" type="ORF">C2845_PM09G12280</name>
</gene>
<proteinExistence type="predicted"/>
<feature type="compositionally biased region" description="Acidic residues" evidence="1">
    <location>
        <begin position="109"/>
        <end position="122"/>
    </location>
</feature>
<evidence type="ECO:0000256" key="1">
    <source>
        <dbReference type="SAM" id="MobiDB-lite"/>
    </source>
</evidence>
<organism evidence="2 3">
    <name type="scientific">Panicum miliaceum</name>
    <name type="common">Proso millet</name>
    <name type="synonym">Broomcorn millet</name>
    <dbReference type="NCBI Taxonomy" id="4540"/>
    <lineage>
        <taxon>Eukaryota</taxon>
        <taxon>Viridiplantae</taxon>
        <taxon>Streptophyta</taxon>
        <taxon>Embryophyta</taxon>
        <taxon>Tracheophyta</taxon>
        <taxon>Spermatophyta</taxon>
        <taxon>Magnoliopsida</taxon>
        <taxon>Liliopsida</taxon>
        <taxon>Poales</taxon>
        <taxon>Poaceae</taxon>
        <taxon>PACMAD clade</taxon>
        <taxon>Panicoideae</taxon>
        <taxon>Panicodae</taxon>
        <taxon>Paniceae</taxon>
        <taxon>Panicinae</taxon>
        <taxon>Panicum</taxon>
        <taxon>Panicum sect. Panicum</taxon>
    </lineage>
</organism>
<keyword evidence="3" id="KW-1185">Reference proteome</keyword>
<accession>A0A3L6S333</accession>
<protein>
    <submittedName>
        <fullName evidence="2">Uncharacterized protein</fullName>
    </submittedName>
</protein>
<comment type="caution">
    <text evidence="2">The sequence shown here is derived from an EMBL/GenBank/DDBJ whole genome shotgun (WGS) entry which is preliminary data.</text>
</comment>
<feature type="compositionally biased region" description="Acidic residues" evidence="1">
    <location>
        <begin position="44"/>
        <end position="55"/>
    </location>
</feature>
<dbReference type="EMBL" id="PQIB02000006">
    <property type="protein sequence ID" value="RLN13651.1"/>
    <property type="molecule type" value="Genomic_DNA"/>
</dbReference>
<name>A0A3L6S333_PANMI</name>